<dbReference type="AlphaFoldDB" id="A0A0A9AH57"/>
<reference evidence="1" key="2">
    <citation type="journal article" date="2015" name="Data Brief">
        <title>Shoot transcriptome of the giant reed, Arundo donax.</title>
        <authorList>
            <person name="Barrero R.A."/>
            <person name="Guerrero F.D."/>
            <person name="Moolhuijzen P."/>
            <person name="Goolsby J.A."/>
            <person name="Tidwell J."/>
            <person name="Bellgard S.E."/>
            <person name="Bellgard M.I."/>
        </authorList>
    </citation>
    <scope>NUCLEOTIDE SEQUENCE</scope>
    <source>
        <tissue evidence="1">Shoot tissue taken approximately 20 cm above the soil surface</tissue>
    </source>
</reference>
<name>A0A0A9AH57_ARUDO</name>
<organism evidence="1">
    <name type="scientific">Arundo donax</name>
    <name type="common">Giant reed</name>
    <name type="synonym">Donax arundinaceus</name>
    <dbReference type="NCBI Taxonomy" id="35708"/>
    <lineage>
        <taxon>Eukaryota</taxon>
        <taxon>Viridiplantae</taxon>
        <taxon>Streptophyta</taxon>
        <taxon>Embryophyta</taxon>
        <taxon>Tracheophyta</taxon>
        <taxon>Spermatophyta</taxon>
        <taxon>Magnoliopsida</taxon>
        <taxon>Liliopsida</taxon>
        <taxon>Poales</taxon>
        <taxon>Poaceae</taxon>
        <taxon>PACMAD clade</taxon>
        <taxon>Arundinoideae</taxon>
        <taxon>Arundineae</taxon>
        <taxon>Arundo</taxon>
    </lineage>
</organism>
<sequence length="108" mass="11970">MAMCCTSVSIRTDTSTGCCSRWTSCWFSTCRGWKSPLSSSRRAPVISSITSPFWRQGKAVLRSLLSRRTQSLAFGKLKAKASMGGTQLGMRQENALTCQLSLLHNWCK</sequence>
<dbReference type="EMBL" id="GBRH01248717">
    <property type="protein sequence ID" value="JAD49178.1"/>
    <property type="molecule type" value="Transcribed_RNA"/>
</dbReference>
<accession>A0A0A9AH57</accession>
<reference evidence="1" key="1">
    <citation type="submission" date="2014-09" db="EMBL/GenBank/DDBJ databases">
        <authorList>
            <person name="Magalhaes I.L.F."/>
            <person name="Oliveira U."/>
            <person name="Santos F.R."/>
            <person name="Vidigal T.H.D.A."/>
            <person name="Brescovit A.D."/>
            <person name="Santos A.J."/>
        </authorList>
    </citation>
    <scope>NUCLEOTIDE SEQUENCE</scope>
    <source>
        <tissue evidence="1">Shoot tissue taken approximately 20 cm above the soil surface</tissue>
    </source>
</reference>
<evidence type="ECO:0000313" key="1">
    <source>
        <dbReference type="EMBL" id="JAD49178.1"/>
    </source>
</evidence>
<protein>
    <submittedName>
        <fullName evidence="1">Uncharacterized protein</fullName>
    </submittedName>
</protein>
<proteinExistence type="predicted"/>